<dbReference type="Pfam" id="PF15860">
    <property type="entry name" value="DUF4728"/>
    <property type="match status" value="1"/>
</dbReference>
<feature type="transmembrane region" description="Helical" evidence="1">
    <location>
        <begin position="144"/>
        <end position="172"/>
    </location>
</feature>
<dbReference type="EMBL" id="JAPTSV010000008">
    <property type="protein sequence ID" value="KAJ1525184.1"/>
    <property type="molecule type" value="Genomic_DNA"/>
</dbReference>
<dbReference type="Proteomes" id="UP001075354">
    <property type="component" value="Chromosome 8"/>
</dbReference>
<dbReference type="AlphaFoldDB" id="A0AAV7XK00"/>
<sequence length="274" mass="29534">MAPVLKKGLFCCLSLRTCALILGAVTLVGNLLTLSMFVVSLDMWLSEVDHHHWNRTAYPEHLQQADADVPLHPDLVANITAALRDHAVADLGGDPAGGHGSHGAGAPGHAEDADGHALAEQYEDDYDGFENSEAMEEWLDHSPYVALALVWFDFVLVLLETLAVVLLIWGAAKRRAEFLLPWLGVEVFTTLYDLGFFAYLVLSPGVVIAIDLMPIILLPITVYCWLVVYSLYEECRETASRNAAMPLSMSALEAGAGAGAGAAPCTVPYGRMAA</sequence>
<dbReference type="InterPro" id="IPR031720">
    <property type="entry name" value="DUF4728"/>
</dbReference>
<name>A0AAV7XK00_9NEOP</name>
<keyword evidence="3" id="KW-1185">Reference proteome</keyword>
<proteinExistence type="predicted"/>
<dbReference type="PANTHER" id="PTHR36694">
    <property type="entry name" value="PASIFLORA 1, ISOFORM A-RELATED"/>
    <property type="match status" value="1"/>
</dbReference>
<evidence type="ECO:0000313" key="2">
    <source>
        <dbReference type="EMBL" id="KAJ1525184.1"/>
    </source>
</evidence>
<reference evidence="2" key="1">
    <citation type="submission" date="2022-12" db="EMBL/GenBank/DDBJ databases">
        <title>Chromosome-level genome assembly of the bean flower thrips Megalurothrips usitatus.</title>
        <authorList>
            <person name="Ma L."/>
            <person name="Liu Q."/>
            <person name="Li H."/>
            <person name="Cai W."/>
        </authorList>
    </citation>
    <scope>NUCLEOTIDE SEQUENCE</scope>
    <source>
        <strain evidence="2">Cailab_2022a</strain>
    </source>
</reference>
<comment type="caution">
    <text evidence="2">The sequence shown here is derived from an EMBL/GenBank/DDBJ whole genome shotgun (WGS) entry which is preliminary data.</text>
</comment>
<organism evidence="2 3">
    <name type="scientific">Megalurothrips usitatus</name>
    <name type="common">bean blossom thrips</name>
    <dbReference type="NCBI Taxonomy" id="439358"/>
    <lineage>
        <taxon>Eukaryota</taxon>
        <taxon>Metazoa</taxon>
        <taxon>Ecdysozoa</taxon>
        <taxon>Arthropoda</taxon>
        <taxon>Hexapoda</taxon>
        <taxon>Insecta</taxon>
        <taxon>Pterygota</taxon>
        <taxon>Neoptera</taxon>
        <taxon>Paraneoptera</taxon>
        <taxon>Thysanoptera</taxon>
        <taxon>Terebrantia</taxon>
        <taxon>Thripoidea</taxon>
        <taxon>Thripidae</taxon>
        <taxon>Megalurothrips</taxon>
    </lineage>
</organism>
<feature type="transmembrane region" description="Helical" evidence="1">
    <location>
        <begin position="208"/>
        <end position="232"/>
    </location>
</feature>
<feature type="transmembrane region" description="Helical" evidence="1">
    <location>
        <begin position="20"/>
        <end position="41"/>
    </location>
</feature>
<evidence type="ECO:0000256" key="1">
    <source>
        <dbReference type="SAM" id="Phobius"/>
    </source>
</evidence>
<accession>A0AAV7XK00</accession>
<keyword evidence="1" id="KW-0812">Transmembrane</keyword>
<keyword evidence="1" id="KW-1133">Transmembrane helix</keyword>
<protein>
    <submittedName>
        <fullName evidence="2">Uncharacterized protein</fullName>
    </submittedName>
</protein>
<gene>
    <name evidence="2" type="ORF">ONE63_010016</name>
</gene>
<dbReference type="PANTHER" id="PTHR36694:SF11">
    <property type="entry name" value="LP21121P-RELATED"/>
    <property type="match status" value="1"/>
</dbReference>
<feature type="transmembrane region" description="Helical" evidence="1">
    <location>
        <begin position="179"/>
        <end position="202"/>
    </location>
</feature>
<evidence type="ECO:0000313" key="3">
    <source>
        <dbReference type="Proteomes" id="UP001075354"/>
    </source>
</evidence>
<keyword evidence="1" id="KW-0472">Membrane</keyword>